<dbReference type="PROSITE" id="PS51873">
    <property type="entry name" value="TRIAD"/>
    <property type="match status" value="1"/>
</dbReference>
<evidence type="ECO:0000256" key="4">
    <source>
        <dbReference type="ARBA" id="ARBA00022679"/>
    </source>
</evidence>
<evidence type="ECO:0000256" key="2">
    <source>
        <dbReference type="ARBA" id="ARBA00004906"/>
    </source>
</evidence>
<evidence type="ECO:0000256" key="11">
    <source>
        <dbReference type="PROSITE-ProRule" id="PRU00175"/>
    </source>
</evidence>
<dbReference type="GO" id="GO:0016567">
    <property type="term" value="P:protein ubiquitination"/>
    <property type="evidence" value="ECO:0007669"/>
    <property type="project" value="InterPro"/>
</dbReference>
<evidence type="ECO:0000256" key="6">
    <source>
        <dbReference type="ARBA" id="ARBA00022737"/>
    </source>
</evidence>
<feature type="region of interest" description="Disordered" evidence="12">
    <location>
        <begin position="318"/>
        <end position="344"/>
    </location>
</feature>
<dbReference type="InterPro" id="IPR013083">
    <property type="entry name" value="Znf_RING/FYVE/PHD"/>
</dbReference>
<protein>
    <recommendedName>
        <fullName evidence="3">RBR-type E3 ubiquitin transferase</fullName>
        <ecNumber evidence="3">2.3.2.31</ecNumber>
    </recommendedName>
</protein>
<dbReference type="PROSITE" id="PS50089">
    <property type="entry name" value="ZF_RING_2"/>
    <property type="match status" value="1"/>
</dbReference>
<dbReference type="Pfam" id="PF26200">
    <property type="entry name" value="Rcat_RNF216"/>
    <property type="match status" value="1"/>
</dbReference>
<dbReference type="SUPFAM" id="SSF54495">
    <property type="entry name" value="UBC-like"/>
    <property type="match status" value="1"/>
</dbReference>
<dbReference type="InterPro" id="IPR047548">
    <property type="entry name" value="Rcat_RBR_RNF14"/>
</dbReference>
<feature type="region of interest" description="Disordered" evidence="12">
    <location>
        <begin position="47"/>
        <end position="71"/>
    </location>
</feature>
<dbReference type="CDD" id="cd23134">
    <property type="entry name" value="RING-HC_ITT1-like"/>
    <property type="match status" value="1"/>
</dbReference>
<keyword evidence="6" id="KW-0677">Repeat</keyword>
<evidence type="ECO:0000256" key="10">
    <source>
        <dbReference type="ARBA" id="ARBA00044508"/>
    </source>
</evidence>
<evidence type="ECO:0000256" key="5">
    <source>
        <dbReference type="ARBA" id="ARBA00022723"/>
    </source>
</evidence>
<dbReference type="EMBL" id="ML991776">
    <property type="protein sequence ID" value="KAF2238321.1"/>
    <property type="molecule type" value="Genomic_DNA"/>
</dbReference>
<keyword evidence="17" id="KW-1185">Reference proteome</keyword>
<evidence type="ECO:0000256" key="12">
    <source>
        <dbReference type="SAM" id="MobiDB-lite"/>
    </source>
</evidence>
<gene>
    <name evidence="16" type="ORF">EV356DRAFT_437026</name>
</gene>
<comment type="catalytic activity">
    <reaction evidence="1">
        <text>[E2 ubiquitin-conjugating enzyme]-S-ubiquitinyl-L-cysteine + [acceptor protein]-L-lysine = [E2 ubiquitin-conjugating enzyme]-L-cysteine + [acceptor protein]-N(6)-ubiquitinyl-L-lysine.</text>
        <dbReference type="EC" id="2.3.2.31"/>
    </reaction>
</comment>
<evidence type="ECO:0000259" key="13">
    <source>
        <dbReference type="PROSITE" id="PS50089"/>
    </source>
</evidence>
<comment type="similarity">
    <text evidence="10">Belongs to the RBR family. RNF14 subfamily.</text>
</comment>
<dbReference type="AlphaFoldDB" id="A0A6A6HK31"/>
<dbReference type="CDD" id="cd20354">
    <property type="entry name" value="Rcat_RBR_RNF14"/>
    <property type="match status" value="1"/>
</dbReference>
<comment type="pathway">
    <text evidence="2">Protein modification; protein ubiquitination.</text>
</comment>
<accession>A0A6A6HK31</accession>
<name>A0A6A6HK31_VIRVR</name>
<dbReference type="SMART" id="SM00647">
    <property type="entry name" value="IBR"/>
    <property type="match status" value="2"/>
</dbReference>
<dbReference type="Gene3D" id="3.30.40.10">
    <property type="entry name" value="Zinc/RING finger domain, C3HC4 (zinc finger)"/>
    <property type="match status" value="1"/>
</dbReference>
<proteinExistence type="inferred from homology"/>
<dbReference type="InterPro" id="IPR017907">
    <property type="entry name" value="Znf_RING_CS"/>
</dbReference>
<sequence length="504" mass="56373">ETEDERDIELDSIKAIFEELRTDSENPYTVYLDIPVSPEAPLPIIFPTVDGAPPNQLPTPPSSDHDSTADNEPRRIVTAIPLEIHRISNLPPLKLKVNLPEGYPADEAPQFLLSSEPRWIPEDTLEKLQWNGLDLWHEYGHGQVVFAYIDQLQQSAERAFGLAVDGPLSLPQEMQIALLDFDRQAERRKFEAETFDCGVCLEPKKGASCHRIARCGHVFCVSCLQDYYNNCITEGDISSVKCLAPDCGAEKPRGRKSKTLSPSQLLQIPLEPDVVRRYVDLKRKKKLESDSSTVYCPRKWCQGPARSKKYPKLTDVTAIDSSDSSDDEPPTEPPNSTSTNNDRNILPPLSERLAICSLCQYAFCRICSLGWHGEYARCHPLNAQSAATLSAEDQASMEYIRLHTSPCPTCGSPCQKTHGCNHMRCFQCGTHFCYLCSAWLDAANPYQHFAQKGRGCYMRLWELEEGDNGQGAAFGGIRMAEQEAFALEQQVLEDEAEGREAGEE</sequence>
<evidence type="ECO:0000256" key="7">
    <source>
        <dbReference type="ARBA" id="ARBA00022771"/>
    </source>
</evidence>
<dbReference type="PROSITE" id="PS00518">
    <property type="entry name" value="ZF_RING_1"/>
    <property type="match status" value="1"/>
</dbReference>
<reference evidence="16" key="1">
    <citation type="journal article" date="2020" name="Stud. Mycol.">
        <title>101 Dothideomycetes genomes: a test case for predicting lifestyles and emergence of pathogens.</title>
        <authorList>
            <person name="Haridas S."/>
            <person name="Albert R."/>
            <person name="Binder M."/>
            <person name="Bloem J."/>
            <person name="Labutti K."/>
            <person name="Salamov A."/>
            <person name="Andreopoulos B."/>
            <person name="Baker S."/>
            <person name="Barry K."/>
            <person name="Bills G."/>
            <person name="Bluhm B."/>
            <person name="Cannon C."/>
            <person name="Castanera R."/>
            <person name="Culley D."/>
            <person name="Daum C."/>
            <person name="Ezra D."/>
            <person name="Gonzalez J."/>
            <person name="Henrissat B."/>
            <person name="Kuo A."/>
            <person name="Liang C."/>
            <person name="Lipzen A."/>
            <person name="Lutzoni F."/>
            <person name="Magnuson J."/>
            <person name="Mondo S."/>
            <person name="Nolan M."/>
            <person name="Ohm R."/>
            <person name="Pangilinan J."/>
            <person name="Park H.-J."/>
            <person name="Ramirez L."/>
            <person name="Alfaro M."/>
            <person name="Sun H."/>
            <person name="Tritt A."/>
            <person name="Yoshinaga Y."/>
            <person name="Zwiers L.-H."/>
            <person name="Turgeon B."/>
            <person name="Goodwin S."/>
            <person name="Spatafora J."/>
            <person name="Crous P."/>
            <person name="Grigoriev I."/>
        </authorList>
    </citation>
    <scope>NUCLEOTIDE SEQUENCE</scope>
    <source>
        <strain evidence="16">Tuck. ex Michener</strain>
    </source>
</reference>
<dbReference type="Pfam" id="PF01485">
    <property type="entry name" value="IBR"/>
    <property type="match status" value="1"/>
</dbReference>
<dbReference type="SMART" id="SM00591">
    <property type="entry name" value="RWD"/>
    <property type="match status" value="1"/>
</dbReference>
<dbReference type="InterPro" id="IPR044066">
    <property type="entry name" value="TRIAD_supradom"/>
</dbReference>
<dbReference type="GO" id="GO:0008270">
    <property type="term" value="F:zinc ion binding"/>
    <property type="evidence" value="ECO:0007669"/>
    <property type="project" value="UniProtKB-KW"/>
</dbReference>
<feature type="non-terminal residue" evidence="16">
    <location>
        <position position="504"/>
    </location>
</feature>
<evidence type="ECO:0000256" key="9">
    <source>
        <dbReference type="ARBA" id="ARBA00022833"/>
    </source>
</evidence>
<dbReference type="InterPro" id="IPR002867">
    <property type="entry name" value="IBR_dom"/>
</dbReference>
<evidence type="ECO:0000313" key="16">
    <source>
        <dbReference type="EMBL" id="KAF2238321.1"/>
    </source>
</evidence>
<dbReference type="Gene3D" id="3.10.110.10">
    <property type="entry name" value="Ubiquitin Conjugating Enzyme"/>
    <property type="match status" value="1"/>
</dbReference>
<dbReference type="PROSITE" id="PS50908">
    <property type="entry name" value="RWD"/>
    <property type="match status" value="1"/>
</dbReference>
<dbReference type="CDD" id="cd23820">
    <property type="entry name" value="RWD_RNF14"/>
    <property type="match status" value="1"/>
</dbReference>
<evidence type="ECO:0000313" key="17">
    <source>
        <dbReference type="Proteomes" id="UP000800092"/>
    </source>
</evidence>
<dbReference type="Gene3D" id="1.20.120.1750">
    <property type="match status" value="1"/>
</dbReference>
<dbReference type="InterPro" id="IPR031127">
    <property type="entry name" value="E3_UB_ligase_RBR"/>
</dbReference>
<dbReference type="PANTHER" id="PTHR11685">
    <property type="entry name" value="RBR FAMILY RING FINGER AND IBR DOMAIN-CONTAINING"/>
    <property type="match status" value="1"/>
</dbReference>
<feature type="domain" description="RING-type" evidence="15">
    <location>
        <begin position="193"/>
        <end position="460"/>
    </location>
</feature>
<evidence type="ECO:0000259" key="15">
    <source>
        <dbReference type="PROSITE" id="PS51873"/>
    </source>
</evidence>
<dbReference type="Pfam" id="PF05773">
    <property type="entry name" value="RWD"/>
    <property type="match status" value="1"/>
</dbReference>
<dbReference type="InterPro" id="IPR006575">
    <property type="entry name" value="RWD_dom"/>
</dbReference>
<evidence type="ECO:0000256" key="8">
    <source>
        <dbReference type="ARBA" id="ARBA00022786"/>
    </source>
</evidence>
<dbReference type="FunFam" id="3.30.40.10:FF:000416">
    <property type="entry name" value="RBR-type E3 ubiquitin transferase"/>
    <property type="match status" value="1"/>
</dbReference>
<dbReference type="OrthoDB" id="1431934at2759"/>
<dbReference type="InterPro" id="IPR016135">
    <property type="entry name" value="UBQ-conjugating_enzyme/RWD"/>
</dbReference>
<dbReference type="SUPFAM" id="SSF57850">
    <property type="entry name" value="RING/U-box"/>
    <property type="match status" value="2"/>
</dbReference>
<feature type="domain" description="RING-type" evidence="13">
    <location>
        <begin position="197"/>
        <end position="231"/>
    </location>
</feature>
<keyword evidence="5" id="KW-0479">Metal-binding</keyword>
<keyword evidence="4" id="KW-0808">Transferase</keyword>
<keyword evidence="7 11" id="KW-0863">Zinc-finger</keyword>
<dbReference type="InterPro" id="IPR001841">
    <property type="entry name" value="Znf_RING"/>
</dbReference>
<keyword evidence="8" id="KW-0833">Ubl conjugation pathway</keyword>
<dbReference type="Proteomes" id="UP000800092">
    <property type="component" value="Unassembled WGS sequence"/>
</dbReference>
<evidence type="ECO:0000259" key="14">
    <source>
        <dbReference type="PROSITE" id="PS50908"/>
    </source>
</evidence>
<dbReference type="GO" id="GO:0061630">
    <property type="term" value="F:ubiquitin protein ligase activity"/>
    <property type="evidence" value="ECO:0007669"/>
    <property type="project" value="UniProtKB-EC"/>
</dbReference>
<feature type="non-terminal residue" evidence="16">
    <location>
        <position position="1"/>
    </location>
</feature>
<evidence type="ECO:0000256" key="3">
    <source>
        <dbReference type="ARBA" id="ARBA00012251"/>
    </source>
</evidence>
<feature type="domain" description="RWD" evidence="14">
    <location>
        <begin position="8"/>
        <end position="159"/>
    </location>
</feature>
<keyword evidence="9" id="KW-0862">Zinc</keyword>
<organism evidence="16 17">
    <name type="scientific">Viridothelium virens</name>
    <name type="common">Speckled blister lichen</name>
    <name type="synonym">Trypethelium virens</name>
    <dbReference type="NCBI Taxonomy" id="1048519"/>
    <lineage>
        <taxon>Eukaryota</taxon>
        <taxon>Fungi</taxon>
        <taxon>Dikarya</taxon>
        <taxon>Ascomycota</taxon>
        <taxon>Pezizomycotina</taxon>
        <taxon>Dothideomycetes</taxon>
        <taxon>Dothideomycetes incertae sedis</taxon>
        <taxon>Trypetheliales</taxon>
        <taxon>Trypetheliaceae</taxon>
        <taxon>Viridothelium</taxon>
    </lineage>
</organism>
<dbReference type="EC" id="2.3.2.31" evidence="3"/>
<evidence type="ECO:0000256" key="1">
    <source>
        <dbReference type="ARBA" id="ARBA00001798"/>
    </source>
</evidence>